<dbReference type="InterPro" id="IPR032465">
    <property type="entry name" value="ACMSD"/>
</dbReference>
<comment type="catalytic activity">
    <reaction evidence="4">
        <text>6-methylsalicylate + H(+) = 3-methylphenol + CO2</text>
        <dbReference type="Rhea" id="RHEA:23112"/>
        <dbReference type="ChEBI" id="CHEBI:15378"/>
        <dbReference type="ChEBI" id="CHEBI:16526"/>
        <dbReference type="ChEBI" id="CHEBI:17231"/>
        <dbReference type="ChEBI" id="CHEBI:36658"/>
        <dbReference type="EC" id="4.1.1.52"/>
    </reaction>
    <physiologicalReaction direction="left-to-right" evidence="4">
        <dbReference type="Rhea" id="RHEA:23113"/>
    </physiologicalReaction>
</comment>
<dbReference type="Proteomes" id="UP000002745">
    <property type="component" value="Chromosome"/>
</dbReference>
<dbReference type="GO" id="GO:0019748">
    <property type="term" value="P:secondary metabolic process"/>
    <property type="evidence" value="ECO:0007669"/>
    <property type="project" value="TreeGrafter"/>
</dbReference>
<gene>
    <name evidence="7" type="ordered locus">Hbal_2582</name>
</gene>
<evidence type="ECO:0000256" key="5">
    <source>
        <dbReference type="ARBA" id="ARBA00038889"/>
    </source>
</evidence>
<dbReference type="AlphaFoldDB" id="C6XP77"/>
<reference evidence="8" key="1">
    <citation type="journal article" date="2011" name="J. Bacteriol.">
        <title>Genome sequences of eight morphologically diverse alphaproteobacteria.</title>
        <authorList>
            <consortium name="US DOE Joint Genome Institute"/>
            <person name="Brown P.J."/>
            <person name="Kysela D.T."/>
            <person name="Buechlein A."/>
            <person name="Hemmerich C."/>
            <person name="Brun Y.V."/>
        </authorList>
    </citation>
    <scope>NUCLEOTIDE SEQUENCE [LARGE SCALE GENOMIC DNA]</scope>
    <source>
        <strain evidence="8">ATCC 49814 / DSM 5838 / IFAM 1418</strain>
    </source>
</reference>
<evidence type="ECO:0000313" key="7">
    <source>
        <dbReference type="EMBL" id="ACT60257.1"/>
    </source>
</evidence>
<keyword evidence="8" id="KW-1185">Reference proteome</keyword>
<dbReference type="HOGENOM" id="CLU_039329_2_1_5"/>
<evidence type="ECO:0000256" key="2">
    <source>
        <dbReference type="ARBA" id="ARBA00022833"/>
    </source>
</evidence>
<accession>C6XP77</accession>
<keyword evidence="2" id="KW-0862">Zinc</keyword>
<sequence length="335" mass="36103">MMASAAGAKAGGAVVRGMIDVHAHFLPPIYKEVLARAGLTALDGGMPIPEWSEEAALGVMDSAGISGALLSVSSPFLTFLSSSEEKKVCRQVNIAGADIRTRHPDRFGVLSILPLQDIQMAREELVFCLDELGVDGVALPTNVDGLYLGNKKFEPLFSVLNERGVTCFVHPTSPCCFEAFNLGLPAPMLEFPFETTRTMVDLVLSRRLSQYPNIEFIVSHAGGVLPFLSQRIAGIGQLPALGQKQMSAFETMSAMSKFNYDLALSATGVQFSALKSVAPVTNILFGSDYPFTPEPIVKMSAAAIGELPMSADEMSMVRYSNAARLFPRFAKRCCH</sequence>
<dbReference type="EMBL" id="CP001678">
    <property type="protein sequence ID" value="ACT60257.1"/>
    <property type="molecule type" value="Genomic_DNA"/>
</dbReference>
<dbReference type="PANTHER" id="PTHR21240:SF29">
    <property type="entry name" value="AMIDOHYDROLASE-RELATED DOMAIN-CONTAINING PROTEIN"/>
    <property type="match status" value="1"/>
</dbReference>
<name>C6XP77_HIRBI</name>
<dbReference type="Gene3D" id="3.20.20.140">
    <property type="entry name" value="Metal-dependent hydrolases"/>
    <property type="match status" value="1"/>
</dbReference>
<evidence type="ECO:0000256" key="1">
    <source>
        <dbReference type="ARBA" id="ARBA00022723"/>
    </source>
</evidence>
<keyword evidence="7" id="KW-0378">Hydrolase</keyword>
<dbReference type="InterPro" id="IPR006680">
    <property type="entry name" value="Amidohydro-rel"/>
</dbReference>
<dbReference type="KEGG" id="hba:Hbal_2582"/>
<keyword evidence="1" id="KW-0479">Metal-binding</keyword>
<dbReference type="eggNOG" id="COG2159">
    <property type="taxonomic scope" value="Bacteria"/>
</dbReference>
<dbReference type="GO" id="GO:0016787">
    <property type="term" value="F:hydrolase activity"/>
    <property type="evidence" value="ECO:0007669"/>
    <property type="project" value="UniProtKB-KW"/>
</dbReference>
<dbReference type="PANTHER" id="PTHR21240">
    <property type="entry name" value="2-AMINO-3-CARBOXYLMUCONATE-6-SEMIALDEHYDE DECARBOXYLASE"/>
    <property type="match status" value="1"/>
</dbReference>
<evidence type="ECO:0000313" key="8">
    <source>
        <dbReference type="Proteomes" id="UP000002745"/>
    </source>
</evidence>
<dbReference type="GO" id="GO:0005829">
    <property type="term" value="C:cytosol"/>
    <property type="evidence" value="ECO:0007669"/>
    <property type="project" value="TreeGrafter"/>
</dbReference>
<dbReference type="SUPFAM" id="SSF51556">
    <property type="entry name" value="Metallo-dependent hydrolases"/>
    <property type="match status" value="1"/>
</dbReference>
<organism evidence="7 8">
    <name type="scientific">Hirschia baltica (strain ATCC 49814 / DSM 5838 / IFAM 1418)</name>
    <dbReference type="NCBI Taxonomy" id="582402"/>
    <lineage>
        <taxon>Bacteria</taxon>
        <taxon>Pseudomonadati</taxon>
        <taxon>Pseudomonadota</taxon>
        <taxon>Alphaproteobacteria</taxon>
        <taxon>Hyphomonadales</taxon>
        <taxon>Hyphomonadaceae</taxon>
        <taxon>Hirschia</taxon>
    </lineage>
</organism>
<evidence type="ECO:0000256" key="4">
    <source>
        <dbReference type="ARBA" id="ARBA00036832"/>
    </source>
</evidence>
<dbReference type="Pfam" id="PF04909">
    <property type="entry name" value="Amidohydro_2"/>
    <property type="match status" value="1"/>
</dbReference>
<keyword evidence="3" id="KW-0456">Lyase</keyword>
<evidence type="ECO:0000259" key="6">
    <source>
        <dbReference type="Pfam" id="PF04909"/>
    </source>
</evidence>
<evidence type="ECO:0000256" key="3">
    <source>
        <dbReference type="ARBA" id="ARBA00023239"/>
    </source>
</evidence>
<dbReference type="GO" id="GO:0046872">
    <property type="term" value="F:metal ion binding"/>
    <property type="evidence" value="ECO:0007669"/>
    <property type="project" value="UniProtKB-KW"/>
</dbReference>
<dbReference type="EC" id="4.1.1.52" evidence="5"/>
<dbReference type="InterPro" id="IPR032466">
    <property type="entry name" value="Metal_Hydrolase"/>
</dbReference>
<feature type="domain" description="Amidohydrolase-related" evidence="6">
    <location>
        <begin position="19"/>
        <end position="327"/>
    </location>
</feature>
<dbReference type="STRING" id="582402.Hbal_2582"/>
<protein>
    <recommendedName>
        <fullName evidence="5">6-methylsalicylate decarboxylase</fullName>
        <ecNumber evidence="5">4.1.1.52</ecNumber>
    </recommendedName>
</protein>
<proteinExistence type="predicted"/>
<dbReference type="GO" id="GO:0047596">
    <property type="term" value="F:6-methylsalicylate decarboxylase activity"/>
    <property type="evidence" value="ECO:0007669"/>
    <property type="project" value="UniProtKB-EC"/>
</dbReference>